<sequence>MLDKRLEEEFEKMDAKQLRHLLKLMCDEKSFTLKHHHGKITVKSEKVFMMPGGFHDGKSRESNFEDCENYKEGDEEDEIEVENVPSKSKVEIRELVKSNKRKYPGYSPNMFKCENCYNQFCIFNNPSNDCLWHPGHRTTDLDDVIWADHNFEKHGAIEDLIDHHDFEDRWIWSCCGEMGSDWGCKITRHKVLEEFEEFNGSSDATSGDSSDDPEEFEDSDSSGDLSEDSEDMEEPAAKRVKH</sequence>
<evidence type="ECO:0000256" key="1">
    <source>
        <dbReference type="SAM" id="MobiDB-lite"/>
    </source>
</evidence>
<comment type="caution">
    <text evidence="2">The sequence shown here is derived from an EMBL/GenBank/DDBJ whole genome shotgun (WGS) entry which is preliminary data.</text>
</comment>
<accession>A0A9X0DEA2</accession>
<dbReference type="PANTHER" id="PTHR38167:SF1">
    <property type="entry name" value="C2H2-TYPE DOMAIN-CONTAINING PROTEIN"/>
    <property type="match status" value="1"/>
</dbReference>
<evidence type="ECO:0000313" key="2">
    <source>
        <dbReference type="EMBL" id="KAJ8059614.1"/>
    </source>
</evidence>
<protein>
    <recommendedName>
        <fullName evidence="4">C2H2-type domain-containing protein</fullName>
    </recommendedName>
</protein>
<proteinExistence type="predicted"/>
<reference evidence="2" key="1">
    <citation type="submission" date="2022-11" db="EMBL/GenBank/DDBJ databases">
        <title>Genome Resource of Sclerotinia nivalis Strain SnTB1, a Plant Pathogen Isolated from American Ginseng.</title>
        <authorList>
            <person name="Fan S."/>
        </authorList>
    </citation>
    <scope>NUCLEOTIDE SEQUENCE</scope>
    <source>
        <strain evidence="2">SnTB1</strain>
    </source>
</reference>
<dbReference type="EMBL" id="JAPEIS010000014">
    <property type="protein sequence ID" value="KAJ8059614.1"/>
    <property type="molecule type" value="Genomic_DNA"/>
</dbReference>
<dbReference type="Proteomes" id="UP001152300">
    <property type="component" value="Unassembled WGS sequence"/>
</dbReference>
<dbReference type="PANTHER" id="PTHR38167">
    <property type="entry name" value="C2H2-TYPE DOMAIN-CONTAINING PROTEIN"/>
    <property type="match status" value="1"/>
</dbReference>
<evidence type="ECO:0008006" key="4">
    <source>
        <dbReference type="Google" id="ProtNLM"/>
    </source>
</evidence>
<gene>
    <name evidence="2" type="ORF">OCU04_011269</name>
</gene>
<organism evidence="2 3">
    <name type="scientific">Sclerotinia nivalis</name>
    <dbReference type="NCBI Taxonomy" id="352851"/>
    <lineage>
        <taxon>Eukaryota</taxon>
        <taxon>Fungi</taxon>
        <taxon>Dikarya</taxon>
        <taxon>Ascomycota</taxon>
        <taxon>Pezizomycotina</taxon>
        <taxon>Leotiomycetes</taxon>
        <taxon>Helotiales</taxon>
        <taxon>Sclerotiniaceae</taxon>
        <taxon>Sclerotinia</taxon>
    </lineage>
</organism>
<dbReference type="AlphaFoldDB" id="A0A9X0DEA2"/>
<feature type="compositionally biased region" description="Acidic residues" evidence="1">
    <location>
        <begin position="209"/>
        <end position="234"/>
    </location>
</feature>
<name>A0A9X0DEA2_9HELO</name>
<dbReference type="OrthoDB" id="5422613at2759"/>
<keyword evidence="3" id="KW-1185">Reference proteome</keyword>
<feature type="region of interest" description="Disordered" evidence="1">
    <location>
        <begin position="197"/>
        <end position="242"/>
    </location>
</feature>
<evidence type="ECO:0000313" key="3">
    <source>
        <dbReference type="Proteomes" id="UP001152300"/>
    </source>
</evidence>